<comment type="caution">
    <text evidence="1">The sequence shown here is derived from an EMBL/GenBank/DDBJ whole genome shotgun (WGS) entry which is preliminary data.</text>
</comment>
<evidence type="ECO:0000313" key="2">
    <source>
        <dbReference type="Proteomes" id="UP001162992"/>
    </source>
</evidence>
<proteinExistence type="predicted"/>
<accession>A0ACC2AH42</accession>
<keyword evidence="2" id="KW-1185">Reference proteome</keyword>
<reference evidence="2" key="1">
    <citation type="journal article" date="2024" name="Proc. Natl. Acad. Sci. U.S.A.">
        <title>Extraordinary preservation of gene collinearity over three hundred million years revealed in homosporous lycophytes.</title>
        <authorList>
            <person name="Li C."/>
            <person name="Wickell D."/>
            <person name="Kuo L.Y."/>
            <person name="Chen X."/>
            <person name="Nie B."/>
            <person name="Liao X."/>
            <person name="Peng D."/>
            <person name="Ji J."/>
            <person name="Jenkins J."/>
            <person name="Williams M."/>
            <person name="Shu S."/>
            <person name="Plott C."/>
            <person name="Barry K."/>
            <person name="Rajasekar S."/>
            <person name="Grimwood J."/>
            <person name="Han X."/>
            <person name="Sun S."/>
            <person name="Hou Z."/>
            <person name="He W."/>
            <person name="Dai G."/>
            <person name="Sun C."/>
            <person name="Schmutz J."/>
            <person name="Leebens-Mack J.H."/>
            <person name="Li F.W."/>
            <person name="Wang L."/>
        </authorList>
    </citation>
    <scope>NUCLEOTIDE SEQUENCE [LARGE SCALE GENOMIC DNA]</scope>
    <source>
        <strain evidence="2">cv. PW_Plant_1</strain>
    </source>
</reference>
<dbReference type="EMBL" id="CM055112">
    <property type="protein sequence ID" value="KAJ7516880.1"/>
    <property type="molecule type" value="Genomic_DNA"/>
</dbReference>
<organism evidence="1 2">
    <name type="scientific">Diphasiastrum complanatum</name>
    <name type="common">Issler's clubmoss</name>
    <name type="synonym">Lycopodium complanatum</name>
    <dbReference type="NCBI Taxonomy" id="34168"/>
    <lineage>
        <taxon>Eukaryota</taxon>
        <taxon>Viridiplantae</taxon>
        <taxon>Streptophyta</taxon>
        <taxon>Embryophyta</taxon>
        <taxon>Tracheophyta</taxon>
        <taxon>Lycopodiopsida</taxon>
        <taxon>Lycopodiales</taxon>
        <taxon>Lycopodiaceae</taxon>
        <taxon>Lycopodioideae</taxon>
        <taxon>Diphasiastrum</taxon>
    </lineage>
</organism>
<protein>
    <submittedName>
        <fullName evidence="1">Uncharacterized protein</fullName>
    </submittedName>
</protein>
<dbReference type="Proteomes" id="UP001162992">
    <property type="component" value="Chromosome 21"/>
</dbReference>
<gene>
    <name evidence="1" type="ORF">O6H91_21G003000</name>
</gene>
<sequence>MIGLDVHFCRFIKKGGSSWQARNTHTMLRALLRSSIHATRRAVAWNLQDLSPPSEKHLFKYSAQSDLKLWEVYGDSEHGGLSTASLQSNGGIGIFSGNLSEALSNNEAVKIKRSGFSGFRTIEGLGRLDLEPFDTICLRLKGDGRCYISNLRTESWVGGLTEAEDNTWQAFIFAPKDKWCELQISFSHYLPTWKGRLLYAKTEMNLARVTGIGFSLTSTGGPESVVYGPGPFKLELDWIKALRVG</sequence>
<name>A0ACC2AH42_DIPCM</name>
<evidence type="ECO:0000313" key="1">
    <source>
        <dbReference type="EMBL" id="KAJ7516880.1"/>
    </source>
</evidence>